<name>A0ABT9G5V5_LEPDI</name>
<keyword evidence="3" id="KW-1185">Reference proteome</keyword>
<reference evidence="2 3" key="1">
    <citation type="submission" date="2023-08" db="EMBL/GenBank/DDBJ databases">
        <authorList>
            <person name="Roldan D.M."/>
            <person name="Menes R.J."/>
        </authorList>
    </citation>
    <scope>NUCLEOTIDE SEQUENCE [LARGE SCALE GENOMIC DNA]</scope>
    <source>
        <strain evidence="2 3">CCM 2812</strain>
    </source>
</reference>
<gene>
    <name evidence="2" type="ORF">Q8X39_14605</name>
</gene>
<evidence type="ECO:0000313" key="2">
    <source>
        <dbReference type="EMBL" id="MDP4301870.1"/>
    </source>
</evidence>
<dbReference type="RefSeq" id="WP_305750412.1">
    <property type="nucleotide sequence ID" value="NZ_JAUZEE010000007.1"/>
</dbReference>
<sequence length="265" mass="28906">MSPLAPLVAPVPECLQGLWRRTRLRVPSGTGSTLDDRSTAVWWLQTPHWHADLRVPAGRPDFGGVGSLQDCSESQLRWLLTQEGFAGLTVVDGVADDRVASCRWLRRIDHAESRIADVGGLRFDAGGLDEWGLQADYDERWVREDTGPGWSAEGSADEPPGTPPSRLRIRCGRWQITLRARQLDAASTRTVRHAVATDQRIARNALLAAADCEISLAEQTAEGWTVRCSTLPWLEGHATPPDGPWRALLPADVNAAIGSSGRNPA</sequence>
<comment type="caution">
    <text evidence="2">The sequence shown here is derived from an EMBL/GenBank/DDBJ whole genome shotgun (WGS) entry which is preliminary data.</text>
</comment>
<dbReference type="EMBL" id="JAUZEE010000007">
    <property type="protein sequence ID" value="MDP4301870.1"/>
    <property type="molecule type" value="Genomic_DNA"/>
</dbReference>
<evidence type="ECO:0000313" key="3">
    <source>
        <dbReference type="Proteomes" id="UP001235760"/>
    </source>
</evidence>
<dbReference type="Proteomes" id="UP001235760">
    <property type="component" value="Unassembled WGS sequence"/>
</dbReference>
<feature type="region of interest" description="Disordered" evidence="1">
    <location>
        <begin position="144"/>
        <end position="165"/>
    </location>
</feature>
<organism evidence="2 3">
    <name type="scientific">Leptothrix discophora</name>
    <dbReference type="NCBI Taxonomy" id="89"/>
    <lineage>
        <taxon>Bacteria</taxon>
        <taxon>Pseudomonadati</taxon>
        <taxon>Pseudomonadota</taxon>
        <taxon>Betaproteobacteria</taxon>
        <taxon>Burkholderiales</taxon>
        <taxon>Sphaerotilaceae</taxon>
        <taxon>Leptothrix</taxon>
    </lineage>
</organism>
<accession>A0ABT9G5V5</accession>
<proteinExistence type="predicted"/>
<evidence type="ECO:0000256" key="1">
    <source>
        <dbReference type="SAM" id="MobiDB-lite"/>
    </source>
</evidence>
<protein>
    <submittedName>
        <fullName evidence="2">Uncharacterized protein</fullName>
    </submittedName>
</protein>